<keyword evidence="7" id="KW-1185">Reference proteome</keyword>
<reference evidence="6 7" key="1">
    <citation type="submission" date="2023-07" db="EMBL/GenBank/DDBJ databases">
        <title>Sequencing the genomes of 1000 actinobacteria strains.</title>
        <authorList>
            <person name="Klenk H.-P."/>
        </authorList>
    </citation>
    <scope>NUCLEOTIDE SEQUENCE [LARGE SCALE GENOMIC DNA]</scope>
    <source>
        <strain evidence="6 7">DSM 20167</strain>
    </source>
</reference>
<dbReference type="EMBL" id="JAVDYI010000001">
    <property type="protein sequence ID" value="MDR7358308.1"/>
    <property type="molecule type" value="Genomic_DNA"/>
</dbReference>
<dbReference type="InterPro" id="IPR036388">
    <property type="entry name" value="WH-like_DNA-bd_sf"/>
</dbReference>
<dbReference type="Pfam" id="PF13185">
    <property type="entry name" value="GAF_2"/>
    <property type="match status" value="1"/>
</dbReference>
<evidence type="ECO:0000313" key="7">
    <source>
        <dbReference type="Proteomes" id="UP001183817"/>
    </source>
</evidence>
<evidence type="ECO:0000259" key="5">
    <source>
        <dbReference type="PROSITE" id="PS50921"/>
    </source>
</evidence>
<dbReference type="SUPFAM" id="SSF55781">
    <property type="entry name" value="GAF domain-like"/>
    <property type="match status" value="1"/>
</dbReference>
<dbReference type="InterPro" id="IPR029016">
    <property type="entry name" value="GAF-like_dom_sf"/>
</dbReference>
<evidence type="ECO:0000256" key="3">
    <source>
        <dbReference type="ARBA" id="ARBA00023015"/>
    </source>
</evidence>
<dbReference type="SMART" id="SM01012">
    <property type="entry name" value="ANTAR"/>
    <property type="match status" value="1"/>
</dbReference>
<dbReference type="Gene3D" id="1.10.10.10">
    <property type="entry name" value="Winged helix-like DNA-binding domain superfamily/Winged helix DNA-binding domain"/>
    <property type="match status" value="1"/>
</dbReference>
<protein>
    <submittedName>
        <fullName evidence="6">GAF domain-containing protein</fullName>
    </submittedName>
</protein>
<proteinExistence type="predicted"/>
<keyword evidence="4" id="KW-0804">Transcription</keyword>
<sequence length="184" mass="19833">MASSSLEAQEVDEVQYGLGEGPCLTAARDRGLVLVPDLRVEHRWPRYVGHMVSRGIGSVLAVPFDLQDGDGAALNLYSRQVHGFDPRQVEAARGYADQASTALALALQVARHREEAEQLLEAMKARTTIDLAVGIVMGQNRCSQQEAFGILRAASNSRNIKLRDVAAAVVGSATPEAPATHFDR</sequence>
<dbReference type="RefSeq" id="WP_310290107.1">
    <property type="nucleotide sequence ID" value="NZ_BAAAWO010000001.1"/>
</dbReference>
<comment type="caution">
    <text evidence="6">The sequence shown here is derived from an EMBL/GenBank/DDBJ whole genome shotgun (WGS) entry which is preliminary data.</text>
</comment>
<keyword evidence="2" id="KW-0418">Kinase</keyword>
<dbReference type="Gene3D" id="3.30.450.40">
    <property type="match status" value="1"/>
</dbReference>
<evidence type="ECO:0000256" key="1">
    <source>
        <dbReference type="ARBA" id="ARBA00022679"/>
    </source>
</evidence>
<accession>A0ABU2BI84</accession>
<feature type="domain" description="ANTAR" evidence="5">
    <location>
        <begin position="109"/>
        <end position="170"/>
    </location>
</feature>
<keyword evidence="3" id="KW-0805">Transcription regulation</keyword>
<keyword evidence="1" id="KW-0808">Transferase</keyword>
<dbReference type="Proteomes" id="UP001183817">
    <property type="component" value="Unassembled WGS sequence"/>
</dbReference>
<name>A0ABU2BI84_9MICC</name>
<dbReference type="Pfam" id="PF03861">
    <property type="entry name" value="ANTAR"/>
    <property type="match status" value="1"/>
</dbReference>
<dbReference type="SUPFAM" id="SSF52172">
    <property type="entry name" value="CheY-like"/>
    <property type="match status" value="1"/>
</dbReference>
<dbReference type="InterPro" id="IPR005561">
    <property type="entry name" value="ANTAR"/>
</dbReference>
<evidence type="ECO:0000313" key="6">
    <source>
        <dbReference type="EMBL" id="MDR7358308.1"/>
    </source>
</evidence>
<evidence type="ECO:0000256" key="2">
    <source>
        <dbReference type="ARBA" id="ARBA00022777"/>
    </source>
</evidence>
<gene>
    <name evidence="6" type="ORF">J2S64_001999</name>
</gene>
<evidence type="ECO:0000256" key="4">
    <source>
        <dbReference type="ARBA" id="ARBA00023163"/>
    </source>
</evidence>
<dbReference type="InterPro" id="IPR011006">
    <property type="entry name" value="CheY-like_superfamily"/>
</dbReference>
<organism evidence="6 7">
    <name type="scientific">Paeniglutamicibacter sulfureus</name>
    <dbReference type="NCBI Taxonomy" id="43666"/>
    <lineage>
        <taxon>Bacteria</taxon>
        <taxon>Bacillati</taxon>
        <taxon>Actinomycetota</taxon>
        <taxon>Actinomycetes</taxon>
        <taxon>Micrococcales</taxon>
        <taxon>Micrococcaceae</taxon>
        <taxon>Paeniglutamicibacter</taxon>
    </lineage>
</organism>
<dbReference type="PROSITE" id="PS50921">
    <property type="entry name" value="ANTAR"/>
    <property type="match status" value="1"/>
</dbReference>
<dbReference type="InterPro" id="IPR003018">
    <property type="entry name" value="GAF"/>
</dbReference>